<keyword evidence="2" id="KW-1185">Reference proteome</keyword>
<evidence type="ECO:0000313" key="2">
    <source>
        <dbReference type="Proteomes" id="UP000006201"/>
    </source>
</evidence>
<dbReference type="Proteomes" id="UP000006201">
    <property type="component" value="Unassembled WGS sequence"/>
</dbReference>
<dbReference type="EMBL" id="AAOH01000005">
    <property type="protein sequence ID" value="EAR27854.1"/>
    <property type="molecule type" value="Genomic_DNA"/>
</dbReference>
<name>A4CBW7_9GAMM</name>
<dbReference type="AlphaFoldDB" id="A4CBW7"/>
<evidence type="ECO:0000313" key="1">
    <source>
        <dbReference type="EMBL" id="EAR27854.1"/>
    </source>
</evidence>
<reference evidence="1 2" key="1">
    <citation type="submission" date="2006-02" db="EMBL/GenBank/DDBJ databases">
        <authorList>
            <person name="Moran M.A."/>
            <person name="Kjelleberg S."/>
            <person name="Egan S."/>
            <person name="Saunders N."/>
            <person name="Thomas T."/>
            <person name="Ferriera S."/>
            <person name="Johnson J."/>
            <person name="Kravitz S."/>
            <person name="Halpern A."/>
            <person name="Remington K."/>
            <person name="Beeson K."/>
            <person name="Tran B."/>
            <person name="Rogers Y.-H."/>
            <person name="Friedman R."/>
            <person name="Venter J.C."/>
        </authorList>
    </citation>
    <scope>NUCLEOTIDE SEQUENCE [LARGE SCALE GENOMIC DNA]</scope>
    <source>
        <strain evidence="1 2">D2</strain>
    </source>
</reference>
<sequence>MIFVIVGASLLAKEGEAFPLLNIANRSFRKIGRWAILKDSPLGHLKRFAGRPSPTIESKWFFT</sequence>
<protein>
    <submittedName>
        <fullName evidence="1">Uncharacterized protein</fullName>
    </submittedName>
</protein>
<proteinExistence type="predicted"/>
<dbReference type="HOGENOM" id="CLU_2882620_0_0_6"/>
<comment type="caution">
    <text evidence="1">The sequence shown here is derived from an EMBL/GenBank/DDBJ whole genome shotgun (WGS) entry which is preliminary data.</text>
</comment>
<organism evidence="1 2">
    <name type="scientific">Pseudoalteromonas tunicata D2</name>
    <dbReference type="NCBI Taxonomy" id="87626"/>
    <lineage>
        <taxon>Bacteria</taxon>
        <taxon>Pseudomonadati</taxon>
        <taxon>Pseudomonadota</taxon>
        <taxon>Gammaproteobacteria</taxon>
        <taxon>Alteromonadales</taxon>
        <taxon>Pseudoalteromonadaceae</taxon>
        <taxon>Pseudoalteromonas</taxon>
    </lineage>
</organism>
<dbReference type="STRING" id="87626.PTD2_18570"/>
<accession>A4CBW7</accession>
<gene>
    <name evidence="1" type="ORF">PTD2_18570</name>
</gene>